<dbReference type="GeneID" id="18929793"/>
<dbReference type="EMBL" id="GL883100">
    <property type="protein sequence ID" value="EGG08486.1"/>
    <property type="molecule type" value="Genomic_DNA"/>
</dbReference>
<dbReference type="OrthoDB" id="10394368at2759"/>
<dbReference type="SUPFAM" id="SSF48371">
    <property type="entry name" value="ARM repeat"/>
    <property type="match status" value="1"/>
</dbReference>
<dbReference type="KEGG" id="mlr:MELLADRAFT_61771"/>
<dbReference type="AlphaFoldDB" id="F4RGD4"/>
<proteinExistence type="predicted"/>
<evidence type="ECO:0000313" key="1">
    <source>
        <dbReference type="EMBL" id="EGG08486.1"/>
    </source>
</evidence>
<sequence>MVNIFSFVPEHPQNDLSGTVKNANKLQFSTRITPYAAFFQQCKAVRDRTKNQEIKSLTEKVEFMISTLTPTFESWGDWLKRHRDTVNEFIQVAYQAFDSDMSPNHKERIWIVGILSAISTHMPPDHKTKMTIEEKIGKIPWTNQVILEIQATKAFEPLMTKQFESLWLRHEHISADEGSKDAEELLERSDMFGFFDTAKEELIPCRLTTIYKLISKHLMKSKLPEDVNEILELIHDLKDFFKTTYLPEWEGRYCEAILRHILKHSSQTQNLFSNLLQDYEFFRQIHFPFAKKDMIEYLQEEIGMNVVEGYITNIKGWKEDVNSRGVSADAQSVYEDPFYVQEAVRHWAVTKMKHAEEPNILELGKYLDSWPDDNKGDSVSKSYEKVVETLTTLQNTKTSNEVYEMSLEFIYNLVGFKSGGASEFVHMMKASRDFRTIIQKAVKKVKRMRKIPPLVDRTLPVSASGFNHFLQILGDILDNDQLNQEQKDVSIEQVTKQLKFKSHDFHLIIGGQPVSFHFKEHDVKEGKKQLSSIWV</sequence>
<gene>
    <name evidence="1" type="ORF">MELLADRAFT_61771</name>
</gene>
<dbReference type="InParanoid" id="F4RGD4"/>
<dbReference type="RefSeq" id="XP_007408072.1">
    <property type="nucleotide sequence ID" value="XM_007408010.1"/>
</dbReference>
<reference evidence="2" key="1">
    <citation type="journal article" date="2011" name="Proc. Natl. Acad. Sci. U.S.A.">
        <title>Obligate biotrophy features unraveled by the genomic analysis of rust fungi.</title>
        <authorList>
            <person name="Duplessis S."/>
            <person name="Cuomo C.A."/>
            <person name="Lin Y.-C."/>
            <person name="Aerts A."/>
            <person name="Tisserant E."/>
            <person name="Veneault-Fourrey C."/>
            <person name="Joly D.L."/>
            <person name="Hacquard S."/>
            <person name="Amselem J."/>
            <person name="Cantarel B.L."/>
            <person name="Chiu R."/>
            <person name="Coutinho P.M."/>
            <person name="Feau N."/>
            <person name="Field M."/>
            <person name="Frey P."/>
            <person name="Gelhaye E."/>
            <person name="Goldberg J."/>
            <person name="Grabherr M.G."/>
            <person name="Kodira C.D."/>
            <person name="Kohler A."/>
            <person name="Kuees U."/>
            <person name="Lindquist E.A."/>
            <person name="Lucas S.M."/>
            <person name="Mago R."/>
            <person name="Mauceli E."/>
            <person name="Morin E."/>
            <person name="Murat C."/>
            <person name="Pangilinan J.L."/>
            <person name="Park R."/>
            <person name="Pearson M."/>
            <person name="Quesneville H."/>
            <person name="Rouhier N."/>
            <person name="Sakthikumar S."/>
            <person name="Salamov A.A."/>
            <person name="Schmutz J."/>
            <person name="Selles B."/>
            <person name="Shapiro H."/>
            <person name="Tanguay P."/>
            <person name="Tuskan G.A."/>
            <person name="Henrissat B."/>
            <person name="Van de Peer Y."/>
            <person name="Rouze P."/>
            <person name="Ellis J.G."/>
            <person name="Dodds P.N."/>
            <person name="Schein J.E."/>
            <person name="Zhong S."/>
            <person name="Hamelin R.C."/>
            <person name="Grigoriev I.V."/>
            <person name="Szabo L.J."/>
            <person name="Martin F."/>
        </authorList>
    </citation>
    <scope>NUCLEOTIDE SEQUENCE [LARGE SCALE GENOMIC DNA]</scope>
    <source>
        <strain evidence="2">98AG31 / pathotype 3-4-7</strain>
    </source>
</reference>
<dbReference type="VEuPathDB" id="FungiDB:MELLADRAFT_61771"/>
<dbReference type="HOGENOM" id="CLU_429646_0_0_1"/>
<organism evidence="2">
    <name type="scientific">Melampsora larici-populina (strain 98AG31 / pathotype 3-4-7)</name>
    <name type="common">Poplar leaf rust fungus</name>
    <dbReference type="NCBI Taxonomy" id="747676"/>
    <lineage>
        <taxon>Eukaryota</taxon>
        <taxon>Fungi</taxon>
        <taxon>Dikarya</taxon>
        <taxon>Basidiomycota</taxon>
        <taxon>Pucciniomycotina</taxon>
        <taxon>Pucciniomycetes</taxon>
        <taxon>Pucciniales</taxon>
        <taxon>Melampsoraceae</taxon>
        <taxon>Melampsora</taxon>
    </lineage>
</organism>
<dbReference type="Proteomes" id="UP000001072">
    <property type="component" value="Unassembled WGS sequence"/>
</dbReference>
<protein>
    <submittedName>
        <fullName evidence="1">Uncharacterized protein</fullName>
    </submittedName>
</protein>
<name>F4RGD4_MELLP</name>
<dbReference type="InterPro" id="IPR016024">
    <property type="entry name" value="ARM-type_fold"/>
</dbReference>
<keyword evidence="2" id="KW-1185">Reference proteome</keyword>
<accession>F4RGD4</accession>
<evidence type="ECO:0000313" key="2">
    <source>
        <dbReference type="Proteomes" id="UP000001072"/>
    </source>
</evidence>